<dbReference type="EMBL" id="VSSQ01026575">
    <property type="protein sequence ID" value="MPM75364.1"/>
    <property type="molecule type" value="Genomic_DNA"/>
</dbReference>
<organism evidence="1">
    <name type="scientific">bioreactor metagenome</name>
    <dbReference type="NCBI Taxonomy" id="1076179"/>
    <lineage>
        <taxon>unclassified sequences</taxon>
        <taxon>metagenomes</taxon>
        <taxon>ecological metagenomes</taxon>
    </lineage>
</organism>
<accession>A0A645CEM1</accession>
<name>A0A645CEM1_9ZZZZ</name>
<reference evidence="1" key="1">
    <citation type="submission" date="2019-08" db="EMBL/GenBank/DDBJ databases">
        <authorList>
            <person name="Kucharzyk K."/>
            <person name="Murdoch R.W."/>
            <person name="Higgins S."/>
            <person name="Loffler F."/>
        </authorList>
    </citation>
    <scope>NUCLEOTIDE SEQUENCE</scope>
</reference>
<gene>
    <name evidence="1" type="ORF">SDC9_122356</name>
</gene>
<proteinExistence type="predicted"/>
<evidence type="ECO:0000313" key="1">
    <source>
        <dbReference type="EMBL" id="MPM75364.1"/>
    </source>
</evidence>
<comment type="caution">
    <text evidence="1">The sequence shown here is derived from an EMBL/GenBank/DDBJ whole genome shotgun (WGS) entry which is preliminary data.</text>
</comment>
<protein>
    <submittedName>
        <fullName evidence="1">Uncharacterized protein</fullName>
    </submittedName>
</protein>
<dbReference type="AlphaFoldDB" id="A0A645CEM1"/>
<sequence length="71" mass="7986">MEIAAERGLIQAHLAGQLGHGLGRGIWPERHLRRVAGQDLQHDEHDGRCCEQRCHQCQQALEEKESHGARA</sequence>